<comment type="caution">
    <text evidence="3">The sequence shown here is derived from an EMBL/GenBank/DDBJ whole genome shotgun (WGS) entry which is preliminary data.</text>
</comment>
<dbReference type="PATRIC" id="fig|1454001.3.peg.1460"/>
<dbReference type="GO" id="GO:0016757">
    <property type="term" value="F:glycosyltransferase activity"/>
    <property type="evidence" value="ECO:0007669"/>
    <property type="project" value="UniProtKB-KW"/>
</dbReference>
<dbReference type="Gene3D" id="3.40.50.2000">
    <property type="entry name" value="Glycogen Phosphorylase B"/>
    <property type="match status" value="2"/>
</dbReference>
<feature type="domain" description="Glycosyl transferase family 1" evidence="1">
    <location>
        <begin position="195"/>
        <end position="344"/>
    </location>
</feature>
<keyword evidence="3" id="KW-0328">Glycosyltransferase</keyword>
<dbReference type="EMBL" id="JFAX01000006">
    <property type="protein sequence ID" value="EXI68189.1"/>
    <property type="molecule type" value="Genomic_DNA"/>
</dbReference>
<dbReference type="CDD" id="cd03801">
    <property type="entry name" value="GT4_PimA-like"/>
    <property type="match status" value="1"/>
</dbReference>
<dbReference type="AlphaFoldDB" id="A0A011PPF2"/>
<accession>A0A011PPF2</accession>
<dbReference type="InterPro" id="IPR001296">
    <property type="entry name" value="Glyco_trans_1"/>
</dbReference>
<dbReference type="Pfam" id="PF13439">
    <property type="entry name" value="Glyco_transf_4"/>
    <property type="match status" value="1"/>
</dbReference>
<dbReference type="PANTHER" id="PTHR45947:SF3">
    <property type="entry name" value="SULFOQUINOVOSYL TRANSFERASE SQD2"/>
    <property type="match status" value="1"/>
</dbReference>
<dbReference type="EC" id="2.4.1.57" evidence="3"/>
<evidence type="ECO:0000259" key="1">
    <source>
        <dbReference type="Pfam" id="PF00534"/>
    </source>
</evidence>
<sequence>MTNAGKAATGGGEHWPAVCVVGPLPPPSGGMANQCEQLLRLLRADGVSVELVRTNPPYRPHWIGGVPLLRAGFRLLPYLLQLWRAIGRAAVVHVLANSGWAWHLFAVPAIVVARWRNTPVIINYRGGNADSFLASAPEHVRRLLACVSLRVTPSAFLQRVFAKYGLSAEVIPNIVDLARFAPVARRSFGSAPHLVVTRNLEEIYDVPTALRAFARIRDAFPQAQLTVAGSGPERERLQVLADELGLRDSVRFAGRIANAAMPAIYAAADCLLNPSTVDNMPISILEGFASGVPVVSTDAGGIPDLVQHGVSGLLVAVGDDRAMARAALRVLQDAELAAALRRAGLEQAQHYAWPQIRARWLAAYSRVASGRVAS</sequence>
<proteinExistence type="predicted"/>
<gene>
    <name evidence="3" type="primary">pimB_1</name>
    <name evidence="3" type="ORF">AW08_01407</name>
</gene>
<feature type="domain" description="Glycosyltransferase subfamily 4-like N-terminal" evidence="2">
    <location>
        <begin position="29"/>
        <end position="179"/>
    </location>
</feature>
<evidence type="ECO:0000313" key="4">
    <source>
        <dbReference type="Proteomes" id="UP000020218"/>
    </source>
</evidence>
<reference evidence="3" key="1">
    <citation type="submission" date="2014-02" db="EMBL/GenBank/DDBJ databases">
        <title>Expanding our view of genomic diversity in Candidatus Accumulibacter clades.</title>
        <authorList>
            <person name="Skennerton C.T."/>
            <person name="Barr J.J."/>
            <person name="Slater F.R."/>
            <person name="Bond P.L."/>
            <person name="Tyson G.W."/>
        </authorList>
    </citation>
    <scope>NUCLEOTIDE SEQUENCE [LARGE SCALE GENOMIC DNA]</scope>
</reference>
<keyword evidence="4" id="KW-1185">Reference proteome</keyword>
<dbReference type="SUPFAM" id="SSF53756">
    <property type="entry name" value="UDP-Glycosyltransferase/glycogen phosphorylase"/>
    <property type="match status" value="1"/>
</dbReference>
<keyword evidence="3" id="KW-0808">Transferase</keyword>
<evidence type="ECO:0000313" key="3">
    <source>
        <dbReference type="EMBL" id="EXI68189.1"/>
    </source>
</evidence>
<name>A0A011PPF2_9PROT</name>
<dbReference type="InterPro" id="IPR028098">
    <property type="entry name" value="Glyco_trans_4-like_N"/>
</dbReference>
<dbReference type="PANTHER" id="PTHR45947">
    <property type="entry name" value="SULFOQUINOVOSYL TRANSFERASE SQD2"/>
    <property type="match status" value="1"/>
</dbReference>
<dbReference type="Proteomes" id="UP000020218">
    <property type="component" value="Unassembled WGS sequence"/>
</dbReference>
<dbReference type="Pfam" id="PF00534">
    <property type="entry name" value="Glycos_transf_1"/>
    <property type="match status" value="1"/>
</dbReference>
<evidence type="ECO:0000259" key="2">
    <source>
        <dbReference type="Pfam" id="PF13439"/>
    </source>
</evidence>
<dbReference type="InterPro" id="IPR050194">
    <property type="entry name" value="Glycosyltransferase_grp1"/>
</dbReference>
<organism evidence="3 4">
    <name type="scientific">Candidatus Accumulibacter adjunctus</name>
    <dbReference type="NCBI Taxonomy" id="1454001"/>
    <lineage>
        <taxon>Bacteria</taxon>
        <taxon>Pseudomonadati</taxon>
        <taxon>Pseudomonadota</taxon>
        <taxon>Betaproteobacteria</taxon>
        <taxon>Candidatus Accumulibacter</taxon>
    </lineage>
</organism>
<dbReference type="STRING" id="1454001.AW08_01407"/>
<protein>
    <submittedName>
        <fullName evidence="3">GDP-mannose-dependent alpha-(1-6)-phosphatidylinositol monomannoside mannosyltransferase</fullName>
        <ecNumber evidence="3">2.4.1.57</ecNumber>
    </submittedName>
</protein>